<sequence>MGLTRRNALTGAALVAAATGLPTPGARAALISAPEIDETDYLVIGSGPGGAPIAANLAEAGYRVLVLEAGPAHGDPAFYDVPALHPRAATDPAITLTYPGANPRAATLGGCTAQHGMITVYPDPADWDELQQLTGDAGWGEMWEVWRRVHATWQPTELADARPALRDPRLLRVAAAVLAEAGAHTDRGLVQLSLSSEPVHLSRDCNEDPAARGFFQPPQATRDGRRYGPRERLLDADRRQANLTVLTDALAERIVLEEDAGGWRAVAVDYRAGRHLYGGFADSPYNGFAGGGAAGESRSVRVAKEVIVAAGAFNAPQLLMLSGLGPRDHLTEHGIETRVDLPGVGANLQDHRLVTVVTRADERFALLDGCSFGDEGDPCLADWRRTPPGERLSSVYGSNGVLFGLRRGSRAAEDGRADLFVFGTPSARDFTWTVLKGYPRGRGTVRLASADPAATPVVDHGPPDAADDAALIEGVDAARRIAKAAAIGDEVTPGPDADLAAYVAGETRGHHASGTNRMGAPDDPGAVVDGRLKVRGTANVRVVDASAFIRAPGLFPWLATALLSEKASADVLRDA</sequence>
<dbReference type="PANTHER" id="PTHR11552:SF147">
    <property type="entry name" value="CHOLINE DEHYDROGENASE, MITOCHONDRIAL"/>
    <property type="match status" value="1"/>
</dbReference>
<evidence type="ECO:0000256" key="5">
    <source>
        <dbReference type="SAM" id="MobiDB-lite"/>
    </source>
</evidence>
<proteinExistence type="inferred from homology"/>
<evidence type="ECO:0000256" key="4">
    <source>
        <dbReference type="ARBA" id="ARBA00022827"/>
    </source>
</evidence>
<keyword evidence="10" id="KW-1185">Reference proteome</keyword>
<evidence type="ECO:0000256" key="1">
    <source>
        <dbReference type="ARBA" id="ARBA00001974"/>
    </source>
</evidence>
<gene>
    <name evidence="9" type="ORF">Afil01_55410</name>
</gene>
<evidence type="ECO:0000313" key="9">
    <source>
        <dbReference type="EMBL" id="GLZ80734.1"/>
    </source>
</evidence>
<dbReference type="InterPro" id="IPR012132">
    <property type="entry name" value="GMC_OxRdtase"/>
</dbReference>
<dbReference type="RefSeq" id="WP_285665976.1">
    <property type="nucleotide sequence ID" value="NZ_BSTX01000004.1"/>
</dbReference>
<comment type="cofactor">
    <cofactor evidence="1">
        <name>FAD</name>
        <dbReference type="ChEBI" id="CHEBI:57692"/>
    </cofactor>
</comment>
<feature type="region of interest" description="Disordered" evidence="5">
    <location>
        <begin position="208"/>
        <end position="227"/>
    </location>
</feature>
<keyword evidence="6" id="KW-0732">Signal</keyword>
<dbReference type="Pfam" id="PF00732">
    <property type="entry name" value="GMC_oxred_N"/>
    <property type="match status" value="1"/>
</dbReference>
<reference evidence="9" key="1">
    <citation type="submission" date="2023-03" db="EMBL/GenBank/DDBJ databases">
        <title>Actinorhabdospora filicis NBRC 111898.</title>
        <authorList>
            <person name="Ichikawa N."/>
            <person name="Sato H."/>
            <person name="Tonouchi N."/>
        </authorList>
    </citation>
    <scope>NUCLEOTIDE SEQUENCE</scope>
    <source>
        <strain evidence="9">NBRC 111898</strain>
    </source>
</reference>
<feature type="chain" id="PRO_5040941843" evidence="6">
    <location>
        <begin position="29"/>
        <end position="575"/>
    </location>
</feature>
<dbReference type="PROSITE" id="PS51318">
    <property type="entry name" value="TAT"/>
    <property type="match status" value="1"/>
</dbReference>
<name>A0A9W6WBL3_9ACTN</name>
<evidence type="ECO:0000256" key="2">
    <source>
        <dbReference type="ARBA" id="ARBA00010790"/>
    </source>
</evidence>
<evidence type="ECO:0000259" key="7">
    <source>
        <dbReference type="Pfam" id="PF00732"/>
    </source>
</evidence>
<protein>
    <submittedName>
        <fullName evidence="9">GMC oxidoreductase</fullName>
    </submittedName>
</protein>
<dbReference type="GO" id="GO:0016614">
    <property type="term" value="F:oxidoreductase activity, acting on CH-OH group of donors"/>
    <property type="evidence" value="ECO:0007669"/>
    <property type="project" value="InterPro"/>
</dbReference>
<dbReference type="Pfam" id="PF05199">
    <property type="entry name" value="GMC_oxred_C"/>
    <property type="match status" value="1"/>
</dbReference>
<evidence type="ECO:0000256" key="3">
    <source>
        <dbReference type="ARBA" id="ARBA00022630"/>
    </source>
</evidence>
<dbReference type="InterPro" id="IPR007867">
    <property type="entry name" value="GMC_OxRtase_C"/>
</dbReference>
<comment type="caution">
    <text evidence="9">The sequence shown here is derived from an EMBL/GenBank/DDBJ whole genome shotgun (WGS) entry which is preliminary data.</text>
</comment>
<dbReference type="InterPro" id="IPR006311">
    <property type="entry name" value="TAT_signal"/>
</dbReference>
<dbReference type="GO" id="GO:0050660">
    <property type="term" value="F:flavin adenine dinucleotide binding"/>
    <property type="evidence" value="ECO:0007669"/>
    <property type="project" value="InterPro"/>
</dbReference>
<dbReference type="InterPro" id="IPR036188">
    <property type="entry name" value="FAD/NAD-bd_sf"/>
</dbReference>
<evidence type="ECO:0000313" key="10">
    <source>
        <dbReference type="Proteomes" id="UP001165079"/>
    </source>
</evidence>
<dbReference type="InterPro" id="IPR000172">
    <property type="entry name" value="GMC_OxRdtase_N"/>
</dbReference>
<comment type="similarity">
    <text evidence="2">Belongs to the GMC oxidoreductase family.</text>
</comment>
<evidence type="ECO:0000259" key="8">
    <source>
        <dbReference type="Pfam" id="PF05199"/>
    </source>
</evidence>
<feature type="signal peptide" evidence="6">
    <location>
        <begin position="1"/>
        <end position="28"/>
    </location>
</feature>
<dbReference type="Proteomes" id="UP001165079">
    <property type="component" value="Unassembled WGS sequence"/>
</dbReference>
<dbReference type="SUPFAM" id="SSF54373">
    <property type="entry name" value="FAD-linked reductases, C-terminal domain"/>
    <property type="match status" value="1"/>
</dbReference>
<dbReference type="PANTHER" id="PTHR11552">
    <property type="entry name" value="GLUCOSE-METHANOL-CHOLINE GMC OXIDOREDUCTASE"/>
    <property type="match status" value="1"/>
</dbReference>
<dbReference type="Gene3D" id="3.30.560.10">
    <property type="entry name" value="Glucose Oxidase, domain 3"/>
    <property type="match status" value="1"/>
</dbReference>
<organism evidence="9 10">
    <name type="scientific">Actinorhabdospora filicis</name>
    <dbReference type="NCBI Taxonomy" id="1785913"/>
    <lineage>
        <taxon>Bacteria</taxon>
        <taxon>Bacillati</taxon>
        <taxon>Actinomycetota</taxon>
        <taxon>Actinomycetes</taxon>
        <taxon>Micromonosporales</taxon>
        <taxon>Micromonosporaceae</taxon>
        <taxon>Actinorhabdospora</taxon>
    </lineage>
</organism>
<dbReference type="EMBL" id="BSTX01000004">
    <property type="protein sequence ID" value="GLZ80734.1"/>
    <property type="molecule type" value="Genomic_DNA"/>
</dbReference>
<dbReference type="Gene3D" id="3.50.50.60">
    <property type="entry name" value="FAD/NAD(P)-binding domain"/>
    <property type="match status" value="1"/>
</dbReference>
<accession>A0A9W6WBL3</accession>
<keyword evidence="4" id="KW-0274">FAD</keyword>
<feature type="domain" description="Glucose-methanol-choline oxidoreductase C-terminal" evidence="8">
    <location>
        <begin position="439"/>
        <end position="561"/>
    </location>
</feature>
<dbReference type="AlphaFoldDB" id="A0A9W6WBL3"/>
<dbReference type="PIRSF" id="PIRSF000137">
    <property type="entry name" value="Alcohol_oxidase"/>
    <property type="match status" value="1"/>
</dbReference>
<feature type="domain" description="Glucose-methanol-choline oxidoreductase N-terminal" evidence="7">
    <location>
        <begin position="103"/>
        <end position="351"/>
    </location>
</feature>
<evidence type="ECO:0000256" key="6">
    <source>
        <dbReference type="SAM" id="SignalP"/>
    </source>
</evidence>
<dbReference type="SUPFAM" id="SSF51905">
    <property type="entry name" value="FAD/NAD(P)-binding domain"/>
    <property type="match status" value="1"/>
</dbReference>
<keyword evidence="3" id="KW-0285">Flavoprotein</keyword>